<evidence type="ECO:0000256" key="1">
    <source>
        <dbReference type="SAM" id="MobiDB-lite"/>
    </source>
</evidence>
<organism evidence="2 3">
    <name type="scientific">Micromonospora nigra</name>
    <dbReference type="NCBI Taxonomy" id="145857"/>
    <lineage>
        <taxon>Bacteria</taxon>
        <taxon>Bacillati</taxon>
        <taxon>Actinomycetota</taxon>
        <taxon>Actinomycetes</taxon>
        <taxon>Micromonosporales</taxon>
        <taxon>Micromonosporaceae</taxon>
        <taxon>Micromonospora</taxon>
    </lineage>
</organism>
<dbReference type="AlphaFoldDB" id="A0A1C6RYW6"/>
<dbReference type="GO" id="GO:0005975">
    <property type="term" value="P:carbohydrate metabolic process"/>
    <property type="evidence" value="ECO:0007669"/>
    <property type="project" value="UniProtKB-ARBA"/>
</dbReference>
<gene>
    <name evidence="2" type="ORF">GA0070616_2498</name>
</gene>
<evidence type="ECO:0008006" key="4">
    <source>
        <dbReference type="Google" id="ProtNLM"/>
    </source>
</evidence>
<dbReference type="InterPro" id="IPR013783">
    <property type="entry name" value="Ig-like_fold"/>
</dbReference>
<protein>
    <recommendedName>
        <fullName evidence="4">Choice-of-anchor D domain-containing protein</fullName>
    </recommendedName>
</protein>
<keyword evidence="3" id="KW-1185">Reference proteome</keyword>
<accession>A0A1C6RYW6</accession>
<dbReference type="EMBL" id="FMHT01000003">
    <property type="protein sequence ID" value="SCL22233.1"/>
    <property type="molecule type" value="Genomic_DNA"/>
</dbReference>
<dbReference type="NCBIfam" id="NF012200">
    <property type="entry name" value="choice_anch_D"/>
    <property type="match status" value="1"/>
</dbReference>
<sequence>MRKVRTLLGIGIAGAVVSAGVPGVALAAPTAPYTVLTVDIGATGGSPVTKSGVYDSSNARMYAYGYGDAGVFVQALTSDGIYVTLTASPPQGQRFVVGQTYETRRSWDSTHAGLDVSGGGVGCNEAFGSLTVKQTEDDPTTGKLAVFAAAYEFHCETNPAGVHGEVRWNSDVEYTAAVTDPSPVRFDQREVDSGSQARTVTVTSAGSVPVTFGTAGIAGRDAADFTVTDDNCSGRTLAPGVACTVTVLARPSRAGGRHAALELPDSSTFGKTVAGLLAAGVDGVRGTYYSLTPKRLMDTRSGLGAPKAKLNGGKKVDLQVTGRGGVPSSGVGAVVLNVTVVNPTSGSFLTVWPAGRGRPNASSVNFPKSWLGSNNVTVQIGAGGKVSVYNHTGSTDVVVDVVGFYASDNTLASRGMGGHFHPIPPKRLFDTRSAGQGALPGGYYLRIWQNYATQELNDSVRGFVLNVTAVNPSKSGFLTAWNGTGDVPNTSTVNYAAGKVVPNLTIVEASRCYTCVDGGVVPSFGVYSSQKSHVVVDLVGVIGDGTIEDGLRFTPLEPTRILDSRIGQGTPSALGPNVTRRVVAPSTLVDNRTRALAMNVTGVAPSTATVLTVWPADTSLGKPATSNLNPAGGQTVANAVLTEIGPEDAFQVHNLSGTANVLADVVGTFYLYPGTASTASAGATAAGPTGYAAGRTGAAAPRQG</sequence>
<reference evidence="2 3" key="1">
    <citation type="submission" date="2016-06" db="EMBL/GenBank/DDBJ databases">
        <authorList>
            <person name="Kjaerup R.B."/>
            <person name="Dalgaard T.S."/>
            <person name="Juul-Madsen H.R."/>
        </authorList>
    </citation>
    <scope>NUCLEOTIDE SEQUENCE [LARGE SCALE GENOMIC DNA]</scope>
    <source>
        <strain evidence="2 3">DSM 43818</strain>
    </source>
</reference>
<dbReference type="STRING" id="145857.GA0070616_2498"/>
<dbReference type="Gene3D" id="2.60.40.10">
    <property type="entry name" value="Immunoglobulins"/>
    <property type="match status" value="1"/>
</dbReference>
<evidence type="ECO:0000313" key="2">
    <source>
        <dbReference type="EMBL" id="SCL22233.1"/>
    </source>
</evidence>
<dbReference type="RefSeq" id="WP_175440059.1">
    <property type="nucleotide sequence ID" value="NZ_FMHT01000003.1"/>
</dbReference>
<name>A0A1C6RYW6_9ACTN</name>
<dbReference type="Proteomes" id="UP000199699">
    <property type="component" value="Unassembled WGS sequence"/>
</dbReference>
<proteinExistence type="predicted"/>
<feature type="region of interest" description="Disordered" evidence="1">
    <location>
        <begin position="680"/>
        <end position="704"/>
    </location>
</feature>
<evidence type="ECO:0000313" key="3">
    <source>
        <dbReference type="Proteomes" id="UP000199699"/>
    </source>
</evidence>